<dbReference type="Gene3D" id="1.20.1280.180">
    <property type="match status" value="1"/>
</dbReference>
<evidence type="ECO:0000256" key="8">
    <source>
        <dbReference type="ARBA" id="ARBA00048999"/>
    </source>
</evidence>
<dbReference type="Gene3D" id="3.30.559.10">
    <property type="entry name" value="Chloramphenicol acetyltransferase-like domain"/>
    <property type="match status" value="2"/>
</dbReference>
<evidence type="ECO:0000256" key="1">
    <source>
        <dbReference type="ARBA" id="ARBA00005005"/>
    </source>
</evidence>
<evidence type="ECO:0000313" key="11">
    <source>
        <dbReference type="EMBL" id="KAJ8302034.1"/>
    </source>
</evidence>
<dbReference type="PANTHER" id="PTHR22589">
    <property type="entry name" value="CARNITINE O-ACYLTRANSFERASE"/>
    <property type="match status" value="1"/>
</dbReference>
<keyword evidence="3" id="KW-0813">Transport</keyword>
<feature type="domain" description="Choline/carnitine acyltransferase" evidence="10">
    <location>
        <begin position="57"/>
        <end position="464"/>
    </location>
</feature>
<dbReference type="PROSITE" id="PS00439">
    <property type="entry name" value="ACYLTRANSF_C_1"/>
    <property type="match status" value="1"/>
</dbReference>
<dbReference type="Proteomes" id="UP001217089">
    <property type="component" value="Unassembled WGS sequence"/>
</dbReference>
<gene>
    <name evidence="11" type="ORF">KUTeg_021021</name>
</gene>
<keyword evidence="12" id="KW-1185">Reference proteome</keyword>
<keyword evidence="7 9" id="KW-0012">Acyltransferase</keyword>
<evidence type="ECO:0000313" key="12">
    <source>
        <dbReference type="Proteomes" id="UP001217089"/>
    </source>
</evidence>
<dbReference type="Gene3D" id="3.30.559.70">
    <property type="entry name" value="Choline/Carnitine o-acyltransferase, domain 2"/>
    <property type="match status" value="1"/>
</dbReference>
<dbReference type="EMBL" id="JARBDR010000918">
    <property type="protein sequence ID" value="KAJ8302034.1"/>
    <property type="molecule type" value="Genomic_DNA"/>
</dbReference>
<dbReference type="InterPro" id="IPR023213">
    <property type="entry name" value="CAT-like_dom_sf"/>
</dbReference>
<sequence length="605" mass="69710">MFRIPLYRVKPRILKKFTERPAWCSCTSLSYSTDHDRDYLHRSILPTDYFQPSLPRLPIPKLRDTVDRYLTAQRPILSFDDYFRTENIIDDFYYGPGKDLNKELVELDKKNKHTSYISGPWFDMYLKSRVPVVLNHNPFMVFTDDPKPQYQNQLIRATNMVISSLRFMKTFRANILEPEVFHLNPKKSDTDAVKKRIKMLPRMFGFYASAYFQAYPLDMSQYRNLFNSTRIPRHGKDELFTDESAKHLLVMRNGHFYMFDALDKDGYILPANVIMSHLQHILKDNRAPPEFPVACLTADNRDTWATARQQLLNAGNEMELKMIDSALFVLVLDDVDPKDPNEVTRTFLHGDGVNRWFDKSFMLMVNPSGLASVNFEHSWGDGVAVLRYFNEVFKDSTKNPQLHPGVPPANLDPIMKETITESKKRFDKLVGALNVDHLDYKRYTKKFIKKAKLSPDSVMQLAIQKLDDVSVGELRHALSDCSQQHSLLTKQAAMGQGFDRHLFGLRTLAEQKGESYDIFTDPCYKYFNHFILSTSTITSPAVLIGGFGPVVDDGYGVGYAIEDNRIGYNVTSYLPSGELRDFMYGLKLSLDDLYDIMEGRKPKAS</sequence>
<accession>A0ABQ9E9L3</accession>
<dbReference type="InterPro" id="IPR042572">
    <property type="entry name" value="Carn_acyl_trans_N"/>
</dbReference>
<dbReference type="InterPro" id="IPR000542">
    <property type="entry name" value="Carn_acyl_trans"/>
</dbReference>
<comment type="catalytic activity">
    <reaction evidence="8">
        <text>4,8-dimethylnonanoyl-CoA + (R)-carnitine = O-4,8-dimethylnonanoyl-(R)-carnitine + CoA</text>
        <dbReference type="Rhea" id="RHEA:44860"/>
        <dbReference type="ChEBI" id="CHEBI:16347"/>
        <dbReference type="ChEBI" id="CHEBI:57287"/>
        <dbReference type="ChEBI" id="CHEBI:77061"/>
        <dbReference type="ChEBI" id="CHEBI:84654"/>
    </reaction>
</comment>
<keyword evidence="6" id="KW-0443">Lipid metabolism</keyword>
<comment type="pathway">
    <text evidence="1">Lipid metabolism; fatty acid beta-oxidation.</text>
</comment>
<evidence type="ECO:0000256" key="6">
    <source>
        <dbReference type="ARBA" id="ARBA00023098"/>
    </source>
</evidence>
<dbReference type="PANTHER" id="PTHR22589:SF16">
    <property type="entry name" value="CARNITINE O-PALMITOYLTRANSFERASE 2, MITOCHONDRIAL"/>
    <property type="match status" value="1"/>
</dbReference>
<reference evidence="11 12" key="1">
    <citation type="submission" date="2022-12" db="EMBL/GenBank/DDBJ databases">
        <title>Chromosome-level genome of Tegillarca granosa.</title>
        <authorList>
            <person name="Kim J."/>
        </authorList>
    </citation>
    <scope>NUCLEOTIDE SEQUENCE [LARGE SCALE GENOMIC DNA]</scope>
    <source>
        <strain evidence="11">Teg-2019</strain>
        <tissue evidence="11">Adductor muscle</tissue>
    </source>
</reference>
<dbReference type="Gene3D" id="1.10.275.20">
    <property type="entry name" value="Choline/Carnitine o-acyltransferase"/>
    <property type="match status" value="1"/>
</dbReference>
<evidence type="ECO:0000256" key="9">
    <source>
        <dbReference type="RuleBase" id="RU003801"/>
    </source>
</evidence>
<dbReference type="InterPro" id="IPR039551">
    <property type="entry name" value="Cho/carn_acyl_trans"/>
</dbReference>
<dbReference type="Pfam" id="PF00755">
    <property type="entry name" value="Carn_acyltransf"/>
    <property type="match status" value="2"/>
</dbReference>
<proteinExistence type="inferred from homology"/>
<comment type="caution">
    <text evidence="11">The sequence shown here is derived from an EMBL/GenBank/DDBJ whole genome shotgun (WGS) entry which is preliminary data.</text>
</comment>
<feature type="domain" description="Choline/carnitine acyltransferase" evidence="10">
    <location>
        <begin position="469"/>
        <end position="574"/>
    </location>
</feature>
<evidence type="ECO:0000256" key="3">
    <source>
        <dbReference type="ARBA" id="ARBA00022448"/>
    </source>
</evidence>
<protein>
    <recommendedName>
        <fullName evidence="10">Choline/carnitine acyltransferase domain-containing protein</fullName>
    </recommendedName>
</protein>
<name>A0ABQ9E9L3_TEGGR</name>
<dbReference type="InterPro" id="IPR042231">
    <property type="entry name" value="Cho/carn_acyl_trans_2"/>
</dbReference>
<evidence type="ECO:0000256" key="4">
    <source>
        <dbReference type="ARBA" id="ARBA00022679"/>
    </source>
</evidence>
<evidence type="ECO:0000256" key="5">
    <source>
        <dbReference type="ARBA" id="ARBA00022832"/>
    </source>
</evidence>
<dbReference type="PROSITE" id="PS00440">
    <property type="entry name" value="ACYLTRANSF_C_2"/>
    <property type="match status" value="1"/>
</dbReference>
<dbReference type="SUPFAM" id="SSF52777">
    <property type="entry name" value="CoA-dependent acyltransferases"/>
    <property type="match status" value="2"/>
</dbReference>
<evidence type="ECO:0000259" key="10">
    <source>
        <dbReference type="Pfam" id="PF00755"/>
    </source>
</evidence>
<organism evidence="11 12">
    <name type="scientific">Tegillarca granosa</name>
    <name type="common">Malaysian cockle</name>
    <name type="synonym">Anadara granosa</name>
    <dbReference type="NCBI Taxonomy" id="220873"/>
    <lineage>
        <taxon>Eukaryota</taxon>
        <taxon>Metazoa</taxon>
        <taxon>Spiralia</taxon>
        <taxon>Lophotrochozoa</taxon>
        <taxon>Mollusca</taxon>
        <taxon>Bivalvia</taxon>
        <taxon>Autobranchia</taxon>
        <taxon>Pteriomorphia</taxon>
        <taxon>Arcoida</taxon>
        <taxon>Arcoidea</taxon>
        <taxon>Arcidae</taxon>
        <taxon>Tegillarca</taxon>
    </lineage>
</organism>
<evidence type="ECO:0000256" key="2">
    <source>
        <dbReference type="ARBA" id="ARBA00005232"/>
    </source>
</evidence>
<comment type="similarity">
    <text evidence="2 9">Belongs to the carnitine/choline acetyltransferase family.</text>
</comment>
<keyword evidence="5" id="KW-0276">Fatty acid metabolism</keyword>
<evidence type="ECO:0000256" key="7">
    <source>
        <dbReference type="ARBA" id="ARBA00023315"/>
    </source>
</evidence>
<keyword evidence="4 9" id="KW-0808">Transferase</keyword>